<accession>A0ABS9TJ25</accession>
<feature type="transmembrane region" description="Helical" evidence="2">
    <location>
        <begin position="138"/>
        <end position="159"/>
    </location>
</feature>
<dbReference type="InterPro" id="IPR050469">
    <property type="entry name" value="Diguanylate_Cyclase"/>
</dbReference>
<dbReference type="PANTHER" id="PTHR45138:SF9">
    <property type="entry name" value="DIGUANYLATE CYCLASE DGCM-RELATED"/>
    <property type="match status" value="1"/>
</dbReference>
<feature type="region of interest" description="Disordered" evidence="1">
    <location>
        <begin position="436"/>
        <end position="455"/>
    </location>
</feature>
<dbReference type="NCBIfam" id="TIGR00254">
    <property type="entry name" value="GGDEF"/>
    <property type="match status" value="1"/>
</dbReference>
<protein>
    <submittedName>
        <fullName evidence="4">GGDEF domain-containing protein</fullName>
    </submittedName>
</protein>
<evidence type="ECO:0000313" key="5">
    <source>
        <dbReference type="Proteomes" id="UP001299970"/>
    </source>
</evidence>
<feature type="transmembrane region" description="Helical" evidence="2">
    <location>
        <begin position="216"/>
        <end position="240"/>
    </location>
</feature>
<dbReference type="EMBL" id="JAKXMK010000020">
    <property type="protein sequence ID" value="MCH6168525.1"/>
    <property type="molecule type" value="Genomic_DNA"/>
</dbReference>
<dbReference type="PROSITE" id="PS50887">
    <property type="entry name" value="GGDEF"/>
    <property type="match status" value="1"/>
</dbReference>
<comment type="caution">
    <text evidence="4">The sequence shown here is derived from an EMBL/GenBank/DDBJ whole genome shotgun (WGS) entry which is preliminary data.</text>
</comment>
<evidence type="ECO:0000256" key="1">
    <source>
        <dbReference type="SAM" id="MobiDB-lite"/>
    </source>
</evidence>
<keyword evidence="2" id="KW-0812">Transmembrane</keyword>
<dbReference type="RefSeq" id="WP_241039176.1">
    <property type="nucleotide sequence ID" value="NZ_BAAAJF010000022.1"/>
</dbReference>
<proteinExistence type="predicted"/>
<keyword evidence="2" id="KW-1133">Transmembrane helix</keyword>
<feature type="transmembrane region" description="Helical" evidence="2">
    <location>
        <begin position="102"/>
        <end position="126"/>
    </location>
</feature>
<dbReference type="InterPro" id="IPR029787">
    <property type="entry name" value="Nucleotide_cyclase"/>
</dbReference>
<reference evidence="4 5" key="1">
    <citation type="submission" date="2022-03" db="EMBL/GenBank/DDBJ databases">
        <title>Pseudonocardia alaer sp. nov., a novel actinomycete isolated from reed forest soil.</title>
        <authorList>
            <person name="Wang L."/>
        </authorList>
    </citation>
    <scope>NUCLEOTIDE SEQUENCE [LARGE SCALE GENOMIC DNA]</scope>
    <source>
        <strain evidence="4 5">Y-16303</strain>
    </source>
</reference>
<evidence type="ECO:0000256" key="2">
    <source>
        <dbReference type="SAM" id="Phobius"/>
    </source>
</evidence>
<keyword evidence="5" id="KW-1185">Reference proteome</keyword>
<name>A0ABS9TJ25_9PSEU</name>
<dbReference type="Pfam" id="PF00990">
    <property type="entry name" value="GGDEF"/>
    <property type="match status" value="1"/>
</dbReference>
<dbReference type="Gene3D" id="3.30.70.270">
    <property type="match status" value="1"/>
</dbReference>
<sequence length="455" mass="48160">MGTDEATEKGSSRTRAFAVRQWAVWSLPTRLVGPVLLVEATSLALVVLGLFGHPPLTPGQLQVAVVLCLLGIAHTEVALGVERVRRRVTDGNHVDLSSVWTFAAAVALPASYAALVAVIVHCHLWWRAWRLRVPLYKQVFTTATVVLACLAAATVLERAGGGTDPGSDHQLWALALALLVYTTVNSCLVAGAIAVSTPEANLSKVFAPWDENMLEIATLCLGALTAVALGINPWLVLLVLPPLLVLHRAVLVRQLEQAASTDGKTGLLNAAAWHAQAERALRRVSRHDGARGVLVLDLDHFKLVNDTHGHLAGDQVLAAVADTLRTEVRDRDLVGRFGGEEFVILLGGLEGSGTAELEAVGERIRRRVADLRVEIPTPDGPLTVAGLTVSIGAAISPAEGGDLRTLLQIADTALYTAKRAGRNVVRMGFTLPSHHAVQHSPHLSAAAGEPPAATG</sequence>
<dbReference type="SMART" id="SM00267">
    <property type="entry name" value="GGDEF"/>
    <property type="match status" value="1"/>
</dbReference>
<gene>
    <name evidence="4" type="ORF">MMF94_22760</name>
</gene>
<dbReference type="Proteomes" id="UP001299970">
    <property type="component" value="Unassembled WGS sequence"/>
</dbReference>
<organism evidence="4 5">
    <name type="scientific">Pseudonocardia alaniniphila</name>
    <dbReference type="NCBI Taxonomy" id="75291"/>
    <lineage>
        <taxon>Bacteria</taxon>
        <taxon>Bacillati</taxon>
        <taxon>Actinomycetota</taxon>
        <taxon>Actinomycetes</taxon>
        <taxon>Pseudonocardiales</taxon>
        <taxon>Pseudonocardiaceae</taxon>
        <taxon>Pseudonocardia</taxon>
    </lineage>
</organism>
<feature type="domain" description="GGDEF" evidence="3">
    <location>
        <begin position="289"/>
        <end position="430"/>
    </location>
</feature>
<feature type="transmembrane region" description="Helical" evidence="2">
    <location>
        <begin position="171"/>
        <end position="196"/>
    </location>
</feature>
<evidence type="ECO:0000259" key="3">
    <source>
        <dbReference type="PROSITE" id="PS50887"/>
    </source>
</evidence>
<evidence type="ECO:0000313" key="4">
    <source>
        <dbReference type="EMBL" id="MCH6168525.1"/>
    </source>
</evidence>
<dbReference type="PANTHER" id="PTHR45138">
    <property type="entry name" value="REGULATORY COMPONENTS OF SENSORY TRANSDUCTION SYSTEM"/>
    <property type="match status" value="1"/>
</dbReference>
<dbReference type="SUPFAM" id="SSF55073">
    <property type="entry name" value="Nucleotide cyclase"/>
    <property type="match status" value="1"/>
</dbReference>
<dbReference type="InterPro" id="IPR043128">
    <property type="entry name" value="Rev_trsase/Diguanyl_cyclase"/>
</dbReference>
<dbReference type="CDD" id="cd01949">
    <property type="entry name" value="GGDEF"/>
    <property type="match status" value="1"/>
</dbReference>
<feature type="transmembrane region" description="Helical" evidence="2">
    <location>
        <begin position="31"/>
        <end position="51"/>
    </location>
</feature>
<keyword evidence="2" id="KW-0472">Membrane</keyword>
<dbReference type="InterPro" id="IPR000160">
    <property type="entry name" value="GGDEF_dom"/>
</dbReference>